<accession>A0ABU2WIG0</accession>
<organism evidence="2 3">
    <name type="scientific">Banduia mediterranea</name>
    <dbReference type="NCBI Taxonomy" id="3075609"/>
    <lineage>
        <taxon>Bacteria</taxon>
        <taxon>Pseudomonadati</taxon>
        <taxon>Pseudomonadota</taxon>
        <taxon>Gammaproteobacteria</taxon>
        <taxon>Nevskiales</taxon>
        <taxon>Algiphilaceae</taxon>
        <taxon>Banduia</taxon>
    </lineage>
</organism>
<gene>
    <name evidence="2" type="ORF">RM530_09765</name>
</gene>
<keyword evidence="3" id="KW-1185">Reference proteome</keyword>
<proteinExistence type="predicted"/>
<evidence type="ECO:0000313" key="3">
    <source>
        <dbReference type="Proteomes" id="UP001254608"/>
    </source>
</evidence>
<feature type="chain" id="PRO_5046510912" evidence="1">
    <location>
        <begin position="19"/>
        <end position="173"/>
    </location>
</feature>
<comment type="caution">
    <text evidence="2">The sequence shown here is derived from an EMBL/GenBank/DDBJ whole genome shotgun (WGS) entry which is preliminary data.</text>
</comment>
<dbReference type="Pfam" id="PF10029">
    <property type="entry name" value="DUF2271"/>
    <property type="match status" value="1"/>
</dbReference>
<name>A0ABU2WIG0_9GAMM</name>
<reference evidence="2 3" key="1">
    <citation type="submission" date="2023-09" db="EMBL/GenBank/DDBJ databases">
        <authorList>
            <person name="Rey-Velasco X."/>
        </authorList>
    </citation>
    <scope>NUCLEOTIDE SEQUENCE [LARGE SCALE GENOMIC DNA]</scope>
    <source>
        <strain evidence="2 3">W345</strain>
    </source>
</reference>
<feature type="signal peptide" evidence="1">
    <location>
        <begin position="1"/>
        <end position="18"/>
    </location>
</feature>
<evidence type="ECO:0000256" key="1">
    <source>
        <dbReference type="SAM" id="SignalP"/>
    </source>
</evidence>
<dbReference type="EMBL" id="JAVRIC010000012">
    <property type="protein sequence ID" value="MDT0497647.1"/>
    <property type="molecule type" value="Genomic_DNA"/>
</dbReference>
<protein>
    <submittedName>
        <fullName evidence="2">DUF2271 domain-containing protein</fullName>
    </submittedName>
</protein>
<dbReference type="Proteomes" id="UP001254608">
    <property type="component" value="Unassembled WGS sequence"/>
</dbReference>
<dbReference type="InterPro" id="IPR014469">
    <property type="entry name" value="DUF2271"/>
</dbReference>
<keyword evidence="1" id="KW-0732">Signal</keyword>
<dbReference type="PIRSF" id="PIRSF014995">
    <property type="entry name" value="UCP014995"/>
    <property type="match status" value="1"/>
</dbReference>
<evidence type="ECO:0000313" key="2">
    <source>
        <dbReference type="EMBL" id="MDT0497647.1"/>
    </source>
</evidence>
<sequence length="173" mass="19074">MKRLSLIIGALLSGAAHTASGAKMDLSVEVPRLSVAEYHKPYVAAWIEREDRSVAATLFVWYELDKRGRESGDKWLKDLRQWWRRGGRGLDMPVDGISSATRAPGVHALSFGADSAALKALTPGHYRLQVEAAREVGGRELLSLEFDWPVDGTFTDKTQGDSELGRIELKIAP</sequence>
<dbReference type="RefSeq" id="WP_311365040.1">
    <property type="nucleotide sequence ID" value="NZ_JAVRIC010000012.1"/>
</dbReference>